<feature type="signal peptide" evidence="2">
    <location>
        <begin position="1"/>
        <end position="24"/>
    </location>
</feature>
<dbReference type="AlphaFoldDB" id="A0A0D2D3C9"/>
<evidence type="ECO:0000313" key="4">
    <source>
        <dbReference type="Proteomes" id="UP000054342"/>
    </source>
</evidence>
<accession>A0A0D2D3C9</accession>
<dbReference type="EMBL" id="KN847319">
    <property type="protein sequence ID" value="KIW56872.1"/>
    <property type="molecule type" value="Genomic_DNA"/>
</dbReference>
<protein>
    <submittedName>
        <fullName evidence="3">Uncharacterized protein</fullName>
    </submittedName>
</protein>
<dbReference type="HOGENOM" id="CLU_1326391_0_0_1"/>
<dbReference type="GeneID" id="25327398"/>
<evidence type="ECO:0000256" key="1">
    <source>
        <dbReference type="SAM" id="MobiDB-lite"/>
    </source>
</evidence>
<sequence>MLLRTATRASVFAALAFPLRGVSADDFQTDIGTITPTASMSRDFVWTNTSSAPPQATVEIQFDGLVGSGVINLTSNYGFTAVNLTAASTSTTSCGSPNPFAANVTSGATIPPLSTHSVSVTNPPSTNATVVHSGNPFTSPSPLSTTDDGSLGSTQSTSLGLPSATVSSAEISLFTGAGGRLRVSPATLLMWLLMGLMPTLSVWSDDF</sequence>
<feature type="chain" id="PRO_5002251118" evidence="2">
    <location>
        <begin position="25"/>
        <end position="207"/>
    </location>
</feature>
<dbReference type="RefSeq" id="XP_013317456.1">
    <property type="nucleotide sequence ID" value="XM_013462002.1"/>
</dbReference>
<evidence type="ECO:0000313" key="3">
    <source>
        <dbReference type="EMBL" id="KIW56872.1"/>
    </source>
</evidence>
<reference evidence="3 4" key="1">
    <citation type="submission" date="2015-01" db="EMBL/GenBank/DDBJ databases">
        <title>The Genome Sequence of Exophiala xenobiotica CBS118157.</title>
        <authorList>
            <consortium name="The Broad Institute Genomics Platform"/>
            <person name="Cuomo C."/>
            <person name="de Hoog S."/>
            <person name="Gorbushina A."/>
            <person name="Stielow B."/>
            <person name="Teixiera M."/>
            <person name="Abouelleil A."/>
            <person name="Chapman S.B."/>
            <person name="Priest M."/>
            <person name="Young S.K."/>
            <person name="Wortman J."/>
            <person name="Nusbaum C."/>
            <person name="Birren B."/>
        </authorList>
    </citation>
    <scope>NUCLEOTIDE SEQUENCE [LARGE SCALE GENOMIC DNA]</scope>
    <source>
        <strain evidence="3 4">CBS 118157</strain>
    </source>
</reference>
<feature type="compositionally biased region" description="Low complexity" evidence="1">
    <location>
        <begin position="143"/>
        <end position="161"/>
    </location>
</feature>
<evidence type="ECO:0000256" key="2">
    <source>
        <dbReference type="SAM" id="SignalP"/>
    </source>
</evidence>
<feature type="compositionally biased region" description="Polar residues" evidence="1">
    <location>
        <begin position="123"/>
        <end position="142"/>
    </location>
</feature>
<keyword evidence="4" id="KW-1185">Reference proteome</keyword>
<dbReference type="OrthoDB" id="4120067at2759"/>
<dbReference type="Proteomes" id="UP000054342">
    <property type="component" value="Unassembled WGS sequence"/>
</dbReference>
<proteinExistence type="predicted"/>
<gene>
    <name evidence="3" type="ORF">PV05_05490</name>
</gene>
<feature type="region of interest" description="Disordered" evidence="1">
    <location>
        <begin position="123"/>
        <end position="161"/>
    </location>
</feature>
<organism evidence="3 4">
    <name type="scientific">Exophiala xenobiotica</name>
    <dbReference type="NCBI Taxonomy" id="348802"/>
    <lineage>
        <taxon>Eukaryota</taxon>
        <taxon>Fungi</taxon>
        <taxon>Dikarya</taxon>
        <taxon>Ascomycota</taxon>
        <taxon>Pezizomycotina</taxon>
        <taxon>Eurotiomycetes</taxon>
        <taxon>Chaetothyriomycetidae</taxon>
        <taxon>Chaetothyriales</taxon>
        <taxon>Herpotrichiellaceae</taxon>
        <taxon>Exophiala</taxon>
    </lineage>
</organism>
<keyword evidence="2" id="KW-0732">Signal</keyword>
<name>A0A0D2D3C9_9EURO</name>